<proteinExistence type="predicted"/>
<sequence>MRQKGIAQTVASQTNADVQCVHPARYFANDLKTDEQQFELDAPTLTKAFGLAVRGL</sequence>
<protein>
    <submittedName>
        <fullName evidence="1">PilM</fullName>
    </submittedName>
</protein>
<gene>
    <name evidence="1" type="ORF">NCTC11421_02765</name>
</gene>
<accession>A0A378VZY8</accession>
<dbReference type="EMBL" id="UGRI01000001">
    <property type="protein sequence ID" value="SUA24761.1"/>
    <property type="molecule type" value="Genomic_DNA"/>
</dbReference>
<reference evidence="1" key="1">
    <citation type="submission" date="2018-06" db="EMBL/GenBank/DDBJ databases">
        <authorList>
            <consortium name="Pathogen Informatics"/>
            <person name="Doyle S."/>
        </authorList>
    </citation>
    <scope>NUCLEOTIDE SEQUENCE [LARGE SCALE GENOMIC DNA]</scope>
    <source>
        <strain evidence="1">NCTC11421</strain>
    </source>
</reference>
<evidence type="ECO:0000313" key="1">
    <source>
        <dbReference type="EMBL" id="SUA24761.1"/>
    </source>
</evidence>
<name>A0A378VZY8_NEIGO</name>
<organism evidence="1">
    <name type="scientific">Neisseria gonorrhoeae</name>
    <dbReference type="NCBI Taxonomy" id="485"/>
    <lineage>
        <taxon>Bacteria</taxon>
        <taxon>Pseudomonadati</taxon>
        <taxon>Pseudomonadota</taxon>
        <taxon>Betaproteobacteria</taxon>
        <taxon>Neisseriales</taxon>
        <taxon>Neisseriaceae</taxon>
        <taxon>Neisseria</taxon>
    </lineage>
</organism>
<dbReference type="AlphaFoldDB" id="A0A378VZY8"/>